<evidence type="ECO:0000313" key="2">
    <source>
        <dbReference type="EMBL" id="GGM78901.1"/>
    </source>
</evidence>
<comment type="caution">
    <text evidence="2">The sequence shown here is derived from an EMBL/GenBank/DDBJ whole genome shotgun (WGS) entry which is preliminary data.</text>
</comment>
<name>A0ABQ2HG97_9PSEU</name>
<dbReference type="PROSITE" id="PS00903">
    <property type="entry name" value="CYT_DCMP_DEAMINASES_1"/>
    <property type="match status" value="1"/>
</dbReference>
<feature type="region of interest" description="Disordered" evidence="1">
    <location>
        <begin position="244"/>
        <end position="344"/>
    </location>
</feature>
<evidence type="ECO:0000256" key="1">
    <source>
        <dbReference type="SAM" id="MobiDB-lite"/>
    </source>
</evidence>
<feature type="region of interest" description="Disordered" evidence="1">
    <location>
        <begin position="112"/>
        <end position="148"/>
    </location>
</feature>
<dbReference type="EMBL" id="BMNC01000002">
    <property type="protein sequence ID" value="GGM78901.1"/>
    <property type="molecule type" value="Genomic_DNA"/>
</dbReference>
<sequence length="1274" mass="133929">MVSARREAEVTEALVDGGGKAARVSGSPHALLALQRDAGNAAVGALMAAKQKQPDESAIDAALKEVRRDEPEIDTVEKGLKAARTAGVPVTLEGPKPPASALAVTTTGFGPNAVAPKKPTPPAKPVPAQSKLGKAGARPAAKTGGSSQKPVAASAVPAVAAADPAFLQVTEKVKGFAAAKRAHPPASAKAKEAQDAAQAPSDDLAGQAKASKVDTMDAQQAGSFDKQAFIAAVKTAIEAKSPKTLQEATAPQGKADGVGAEVKGMVSQGKDGQAKDVEAATAAPPDQSKAVPKPVTPMAPENPGTAPPIPATGAVPKPATPARTDLSAGRSQVAQEQGDVTDEQLQHSNEPQFQQALDAKQTAAAHAGTAPGQFRAQEQQVLGQAKADAGAVTAEGVAGMQGAKGAALANVVADKGKTKTKDEAKRAEVTTRVQSIFTATETAVKKILEGIDPKVEEAFTKGEAQAKQAFESFVAAKVGAYKQDRYSGWLGGFRWAKDKLLGMPDKVNEFYTAGREVYLKQMDGVISRVADIVGGDLSLAKQRIASGKAEIAAFVKTLSPDLRKVGAEASAEIDDKFSQLESDVTDKQNAVVDTLASKYVEARQGLDERIEALQAENKGFVDAAIDAVKGVVNTIRELAGMLRDVLSRAAGVVGDIVKKPVEFLGNLIAGVKGGILKFKDNILDHLRKGLMGWLFGALAEAGVELPEKFDVRGIIKLLASIFGLTWSNIRNRLVRQIGEKAMAAAEKGVEIFQVLTSQGVSGLWQMLLDKLGDIKETILAQVKDFVITKIITAGITWLIGLLNPAAAFIKACKLIYDVVMFFVNNGSRIMKFVNTVIDSVADIVRGNVGGVVDKINDVLGQMVPLIIGFLASAIGLGGIGAKIRSIIETLQKPVNKALDWVIKKGLALAGPLIRAAKGVSGKVKAKVAAGRAWVKGKVEGAKAKVKDWAAAIPGFSGFRGGGESHKVWIEKTGARRVMVASTPTEAGALLDHYSAQINGFPGDTAPQRQKRTELQGNVITARTQLQNLTTDVKMPYDERDTTHHKNKLHNKQIALAASLKTVFDAVHKARMALAGKVPAYTTGSGKKAAGSVRCVATFLVDCAPGEQPYPGSGGRPVGTEADTRKVRERARRDAHPMDREDSRNTGQTGGFVIGSAAASQHTELPLELVTRATGDATAESHAEARVLTQVTSFVAKDPTWATRVRTIQINISHSPCPSCTGLLLDLRALLLNPQLRISVVQWSQPYDWGSSPTTPQSIRSLRAKYRTLGPIPGE</sequence>
<feature type="compositionally biased region" description="Basic and acidic residues" evidence="1">
    <location>
        <begin position="1121"/>
        <end position="1143"/>
    </location>
</feature>
<proteinExistence type="predicted"/>
<feature type="region of interest" description="Disordered" evidence="1">
    <location>
        <begin position="1107"/>
        <end position="1148"/>
    </location>
</feature>
<protein>
    <recommendedName>
        <fullName evidence="4">APOBEC-like N-terminal domain-containing protein</fullName>
    </recommendedName>
</protein>
<dbReference type="RefSeq" id="WP_189153743.1">
    <property type="nucleotide sequence ID" value="NZ_BMNC01000002.1"/>
</dbReference>
<keyword evidence="3" id="KW-1185">Reference proteome</keyword>
<accession>A0ABQ2HG97</accession>
<evidence type="ECO:0008006" key="4">
    <source>
        <dbReference type="Google" id="ProtNLM"/>
    </source>
</evidence>
<dbReference type="InterPro" id="IPR016192">
    <property type="entry name" value="APOBEC/CMP_deaminase_Zn-bd"/>
</dbReference>
<evidence type="ECO:0000313" key="3">
    <source>
        <dbReference type="Proteomes" id="UP000597656"/>
    </source>
</evidence>
<dbReference type="Proteomes" id="UP000597656">
    <property type="component" value="Unassembled WGS sequence"/>
</dbReference>
<feature type="region of interest" description="Disordered" evidence="1">
    <location>
        <begin position="178"/>
        <end position="218"/>
    </location>
</feature>
<reference evidence="3" key="1">
    <citation type="journal article" date="2019" name="Int. J. Syst. Evol. Microbiol.">
        <title>The Global Catalogue of Microorganisms (GCM) 10K type strain sequencing project: providing services to taxonomists for standard genome sequencing and annotation.</title>
        <authorList>
            <consortium name="The Broad Institute Genomics Platform"/>
            <consortium name="The Broad Institute Genome Sequencing Center for Infectious Disease"/>
            <person name="Wu L."/>
            <person name="Ma J."/>
        </authorList>
    </citation>
    <scope>NUCLEOTIDE SEQUENCE [LARGE SCALE GENOMIC DNA]</scope>
    <source>
        <strain evidence="3">CGMCC 4.7319</strain>
    </source>
</reference>
<gene>
    <name evidence="2" type="ORF">GCM10011609_13360</name>
</gene>
<organism evidence="2 3">
    <name type="scientific">Lentzea pudingi</name>
    <dbReference type="NCBI Taxonomy" id="1789439"/>
    <lineage>
        <taxon>Bacteria</taxon>
        <taxon>Bacillati</taxon>
        <taxon>Actinomycetota</taxon>
        <taxon>Actinomycetes</taxon>
        <taxon>Pseudonocardiales</taxon>
        <taxon>Pseudonocardiaceae</taxon>
        <taxon>Lentzea</taxon>
    </lineage>
</organism>